<proteinExistence type="predicted"/>
<dbReference type="EMBL" id="LGGW01000026">
    <property type="protein sequence ID" value="KUK90626.1"/>
    <property type="molecule type" value="Genomic_DNA"/>
</dbReference>
<dbReference type="EMBL" id="DQBS01000058">
    <property type="protein sequence ID" value="HCO69413.1"/>
    <property type="molecule type" value="Genomic_DNA"/>
</dbReference>
<reference evidence="1 6" key="3">
    <citation type="journal article" date="2018" name="Nat. Biotechnol.">
        <title>A standardized bacterial taxonomy based on genome phylogeny substantially revises the tree of life.</title>
        <authorList>
            <person name="Parks D.H."/>
            <person name="Chuvochina M."/>
            <person name="Waite D.W."/>
            <person name="Rinke C."/>
            <person name="Skarshewski A."/>
            <person name="Chaumeil P.A."/>
            <person name="Hugenholtz P."/>
        </authorList>
    </citation>
    <scope>NUCLEOTIDE SEQUENCE [LARGE SCALE GENOMIC DNA]</scope>
    <source>
        <strain evidence="1">UBA9905</strain>
    </source>
</reference>
<reference evidence="3" key="1">
    <citation type="journal article" date="2015" name="MBio">
        <title>Genome-resolved metagenomic analysis reveals roles for candidate phyla and other microbial community members in biogeochemical transformations in oil reservoirs.</title>
        <authorList>
            <person name="Hu P."/>
            <person name="Tom L."/>
            <person name="Singh A."/>
            <person name="Thomas B.C."/>
            <person name="Baker B.J."/>
            <person name="Piceno Y.M."/>
            <person name="Andersen G.L."/>
            <person name="Banfield J.F."/>
        </authorList>
    </citation>
    <scope>NUCLEOTIDE SEQUENCE [LARGE SCALE GENOMIC DNA]</scope>
    <source>
        <strain evidence="2">46_47</strain>
        <strain evidence="3">46_70</strain>
    </source>
</reference>
<dbReference type="AlphaFoldDB" id="A0A117M8S0"/>
<evidence type="ECO:0000313" key="1">
    <source>
        <dbReference type="EMBL" id="HCO69413.1"/>
    </source>
</evidence>
<dbReference type="Proteomes" id="UP000054260">
    <property type="component" value="Unassembled WGS sequence"/>
</dbReference>
<dbReference type="Proteomes" id="UP000264215">
    <property type="component" value="Unassembled WGS sequence"/>
</dbReference>
<evidence type="ECO:0000313" key="2">
    <source>
        <dbReference type="EMBL" id="KUK68371.1"/>
    </source>
</evidence>
<protein>
    <submittedName>
        <fullName evidence="1">Cytoplasmic protein</fullName>
    </submittedName>
</protein>
<comment type="caution">
    <text evidence="3">The sequence shown here is derived from an EMBL/GenBank/DDBJ whole genome shotgun (WGS) entry which is preliminary data.</text>
</comment>
<reference evidence="4 5" key="2">
    <citation type="journal article" date="2015" name="MBio">
        <title>Genome-Resolved Metagenomic Analysis Reveals Roles for Candidate Phyla and Other Microbial Community Members in Biogeochemical Transformations in Oil Reservoirs.</title>
        <authorList>
            <person name="Hu P."/>
            <person name="Tom L."/>
            <person name="Singh A."/>
            <person name="Thomas B.C."/>
            <person name="Baker B.J."/>
            <person name="Piceno Y.M."/>
            <person name="Andersen G.L."/>
            <person name="Banfield J.F."/>
        </authorList>
    </citation>
    <scope>NUCLEOTIDE SEQUENCE [LARGE SCALE GENOMIC DNA]</scope>
</reference>
<organism evidence="3 5">
    <name type="scientific">Mesotoga infera</name>
    <dbReference type="NCBI Taxonomy" id="1236046"/>
    <lineage>
        <taxon>Bacteria</taxon>
        <taxon>Thermotogati</taxon>
        <taxon>Thermotogota</taxon>
        <taxon>Thermotogae</taxon>
        <taxon>Kosmotogales</taxon>
        <taxon>Kosmotogaceae</taxon>
        <taxon>Mesotoga</taxon>
    </lineage>
</organism>
<dbReference type="EMBL" id="LGGH01000017">
    <property type="protein sequence ID" value="KUK68371.1"/>
    <property type="molecule type" value="Genomic_DNA"/>
</dbReference>
<evidence type="ECO:0000313" key="5">
    <source>
        <dbReference type="Proteomes" id="UP000055014"/>
    </source>
</evidence>
<gene>
    <name evidence="1" type="ORF">DIT26_02330</name>
    <name evidence="2" type="ORF">XD86_0220</name>
    <name evidence="3" type="ORF">XE02_0454</name>
</gene>
<dbReference type="Proteomes" id="UP000055014">
    <property type="component" value="Unassembled WGS sequence"/>
</dbReference>
<evidence type="ECO:0000313" key="6">
    <source>
        <dbReference type="Proteomes" id="UP000264215"/>
    </source>
</evidence>
<evidence type="ECO:0000313" key="3">
    <source>
        <dbReference type="EMBL" id="KUK90626.1"/>
    </source>
</evidence>
<accession>A0A117M8S0</accession>
<evidence type="ECO:0000313" key="4">
    <source>
        <dbReference type="Proteomes" id="UP000054260"/>
    </source>
</evidence>
<dbReference type="PATRIC" id="fig|1236046.5.peg.1676"/>
<name>A0A117M8S0_9BACT</name>
<sequence>MERVTVTIEASMESTVDNFLLMRHRDVEYLKEALVTDDFERMMDIAKDLNEEGRCCGFDFISSVGTKLFAAASEKNKLAAEICVDLFSWYMTRIRTEVFGE</sequence>